<evidence type="ECO:0000256" key="2">
    <source>
        <dbReference type="SAM" id="Phobius"/>
    </source>
</evidence>
<feature type="compositionally biased region" description="Basic and acidic residues" evidence="1">
    <location>
        <begin position="106"/>
        <end position="124"/>
    </location>
</feature>
<keyword evidence="2" id="KW-0812">Transmembrane</keyword>
<evidence type="ECO:0000313" key="4">
    <source>
        <dbReference type="Proteomes" id="UP000054988"/>
    </source>
</evidence>
<name>A0A0W0FDT4_MONRR</name>
<feature type="compositionally biased region" description="Polar residues" evidence="1">
    <location>
        <begin position="204"/>
        <end position="221"/>
    </location>
</feature>
<comment type="caution">
    <text evidence="3">The sequence shown here is derived from an EMBL/GenBank/DDBJ whole genome shotgun (WGS) entry which is preliminary data.</text>
</comment>
<evidence type="ECO:0000313" key="3">
    <source>
        <dbReference type="EMBL" id="KTB34451.1"/>
    </source>
</evidence>
<feature type="region of interest" description="Disordered" evidence="1">
    <location>
        <begin position="106"/>
        <end position="126"/>
    </location>
</feature>
<protein>
    <submittedName>
        <fullName evidence="3">Uncharacterized protein</fullName>
    </submittedName>
</protein>
<dbReference type="AlphaFoldDB" id="A0A0W0FDT4"/>
<dbReference type="EMBL" id="LATX01002076">
    <property type="protein sequence ID" value="KTB34451.1"/>
    <property type="molecule type" value="Genomic_DNA"/>
</dbReference>
<feature type="region of interest" description="Disordered" evidence="1">
    <location>
        <begin position="201"/>
        <end position="221"/>
    </location>
</feature>
<evidence type="ECO:0000256" key="1">
    <source>
        <dbReference type="SAM" id="MobiDB-lite"/>
    </source>
</evidence>
<organism evidence="3 4">
    <name type="scientific">Moniliophthora roreri</name>
    <name type="common">Frosty pod rot fungus</name>
    <name type="synonym">Monilia roreri</name>
    <dbReference type="NCBI Taxonomy" id="221103"/>
    <lineage>
        <taxon>Eukaryota</taxon>
        <taxon>Fungi</taxon>
        <taxon>Dikarya</taxon>
        <taxon>Basidiomycota</taxon>
        <taxon>Agaricomycotina</taxon>
        <taxon>Agaricomycetes</taxon>
        <taxon>Agaricomycetidae</taxon>
        <taxon>Agaricales</taxon>
        <taxon>Marasmiineae</taxon>
        <taxon>Marasmiaceae</taxon>
        <taxon>Moniliophthora</taxon>
    </lineage>
</organism>
<feature type="transmembrane region" description="Helical" evidence="2">
    <location>
        <begin position="20"/>
        <end position="43"/>
    </location>
</feature>
<accession>A0A0W0FDT4</accession>
<dbReference type="Proteomes" id="UP000054988">
    <property type="component" value="Unassembled WGS sequence"/>
</dbReference>
<reference evidence="3 4" key="1">
    <citation type="submission" date="2015-12" db="EMBL/GenBank/DDBJ databases">
        <title>Draft genome sequence of Moniliophthora roreri, the causal agent of frosty pod rot of cacao.</title>
        <authorList>
            <person name="Aime M.C."/>
            <person name="Diaz-Valderrama J.R."/>
            <person name="Kijpornyongpan T."/>
            <person name="Phillips-Mora W."/>
        </authorList>
    </citation>
    <scope>NUCLEOTIDE SEQUENCE [LARGE SCALE GENOMIC DNA]</scope>
    <source>
        <strain evidence="3 4">MCA 2952</strain>
    </source>
</reference>
<keyword evidence="2" id="KW-1133">Transmembrane helix</keyword>
<gene>
    <name evidence="3" type="ORF">WG66_12974</name>
</gene>
<sequence length="221" mass="25392">MSRNARDYLGRKPKNMYNTLIVITLESGILYAALLFFILGMTLDNYSVDSKVIDLCIRSWSVIAAMMPTIIVTGNEEYRALWQQQTAADREAEDQRRQQEIEDAQLKAEEEKKQEEETLKEKEKKRAKLHPIDLNKGIDCLLKQLHPYARAKLQNCEFVPLWYCLPEATKEVFNNTRKLTEETEFSLTKDSNSTLSVKAMDSAKPSSNAHPNLSLSWTDIS</sequence>
<keyword evidence="2" id="KW-0472">Membrane</keyword>
<proteinExistence type="predicted"/>